<feature type="transmembrane region" description="Helical" evidence="1">
    <location>
        <begin position="34"/>
        <end position="58"/>
    </location>
</feature>
<feature type="transmembrane region" description="Helical" evidence="1">
    <location>
        <begin position="262"/>
        <end position="281"/>
    </location>
</feature>
<dbReference type="Proteomes" id="UP000611554">
    <property type="component" value="Unassembled WGS sequence"/>
</dbReference>
<name>A0ABQ2RI57_9ACTN</name>
<keyword evidence="1" id="KW-1133">Transmembrane helix</keyword>
<comment type="caution">
    <text evidence="3">The sequence shown here is derived from an EMBL/GenBank/DDBJ whole genome shotgun (WGS) entry which is preliminary data.</text>
</comment>
<feature type="transmembrane region" description="Helical" evidence="1">
    <location>
        <begin position="7"/>
        <end position="28"/>
    </location>
</feature>
<dbReference type="EMBL" id="BMQJ01000023">
    <property type="protein sequence ID" value="GGQ27493.1"/>
    <property type="molecule type" value="Genomic_DNA"/>
</dbReference>
<evidence type="ECO:0000313" key="4">
    <source>
        <dbReference type="Proteomes" id="UP000611554"/>
    </source>
</evidence>
<dbReference type="PANTHER" id="PTHR35797">
    <property type="entry name" value="PROTEASE-RELATED"/>
    <property type="match status" value="1"/>
</dbReference>
<keyword evidence="1" id="KW-0812">Transmembrane</keyword>
<feature type="domain" description="CAAX prenyl protease 2/Lysostaphin resistance protein A-like" evidence="2">
    <location>
        <begin position="142"/>
        <end position="243"/>
    </location>
</feature>
<feature type="transmembrane region" description="Helical" evidence="1">
    <location>
        <begin position="134"/>
        <end position="155"/>
    </location>
</feature>
<organism evidence="3 4">
    <name type="scientific">Streptosporangium pseudovulgare</name>
    <dbReference type="NCBI Taxonomy" id="35765"/>
    <lineage>
        <taxon>Bacteria</taxon>
        <taxon>Bacillati</taxon>
        <taxon>Actinomycetota</taxon>
        <taxon>Actinomycetes</taxon>
        <taxon>Streptosporangiales</taxon>
        <taxon>Streptosporangiaceae</taxon>
        <taxon>Streptosporangium</taxon>
    </lineage>
</organism>
<accession>A0ABQ2RI57</accession>
<gene>
    <name evidence="3" type="ORF">GCM10010140_67160</name>
</gene>
<dbReference type="PANTHER" id="PTHR35797:SF1">
    <property type="entry name" value="PROTEASE"/>
    <property type="match status" value="1"/>
</dbReference>
<keyword evidence="4" id="KW-1185">Reference proteome</keyword>
<feature type="transmembrane region" description="Helical" evidence="1">
    <location>
        <begin position="230"/>
        <end position="256"/>
    </location>
</feature>
<evidence type="ECO:0000313" key="3">
    <source>
        <dbReference type="EMBL" id="GGQ27493.1"/>
    </source>
</evidence>
<protein>
    <submittedName>
        <fullName evidence="3">Abortive infection protein</fullName>
    </submittedName>
</protein>
<proteinExistence type="predicted"/>
<sequence length="297" mass="31618">MPWKEVSFFLGFTLVAAWITALPMWIAGVGPGDTVFLLISVSTMLTPSLAAFVTLRIFRPARGMARSTGLVPPSWRRMWSYGVLGLAYPIIAALLALPLGLITGLNHLDLAQMSGPRALVGPWVELASSSPAQILLSGIAAMAVSFAIGLIPCFGEEWGWRGYLLPRLMPLGMWPTLLISGALWAFWHAPLVLRGFNYDDGGIAGMAAMTVSCMLAGIVLGWLDLSSGSVWPAVIAHSSNNTFAVLITSGLGANAAVQVDPLLSQIPVWVTTALLVVVLAVRRSGAFHGRDGVRLSR</sequence>
<keyword evidence="1" id="KW-0472">Membrane</keyword>
<feature type="transmembrane region" description="Helical" evidence="1">
    <location>
        <begin position="202"/>
        <end position="223"/>
    </location>
</feature>
<evidence type="ECO:0000259" key="2">
    <source>
        <dbReference type="Pfam" id="PF02517"/>
    </source>
</evidence>
<feature type="transmembrane region" description="Helical" evidence="1">
    <location>
        <begin position="167"/>
        <end position="187"/>
    </location>
</feature>
<evidence type="ECO:0000256" key="1">
    <source>
        <dbReference type="SAM" id="Phobius"/>
    </source>
</evidence>
<dbReference type="InterPro" id="IPR042150">
    <property type="entry name" value="MmRce1-like"/>
</dbReference>
<feature type="transmembrane region" description="Helical" evidence="1">
    <location>
        <begin position="79"/>
        <end position="102"/>
    </location>
</feature>
<reference evidence="4" key="1">
    <citation type="journal article" date="2019" name="Int. J. Syst. Evol. Microbiol.">
        <title>The Global Catalogue of Microorganisms (GCM) 10K type strain sequencing project: providing services to taxonomists for standard genome sequencing and annotation.</title>
        <authorList>
            <consortium name="The Broad Institute Genomics Platform"/>
            <consortium name="The Broad Institute Genome Sequencing Center for Infectious Disease"/>
            <person name="Wu L."/>
            <person name="Ma J."/>
        </authorList>
    </citation>
    <scope>NUCLEOTIDE SEQUENCE [LARGE SCALE GENOMIC DNA]</scope>
    <source>
        <strain evidence="4">JCM 3115</strain>
    </source>
</reference>
<dbReference type="InterPro" id="IPR003675">
    <property type="entry name" value="Rce1/LyrA-like_dom"/>
</dbReference>
<dbReference type="Pfam" id="PF02517">
    <property type="entry name" value="Rce1-like"/>
    <property type="match status" value="1"/>
</dbReference>